<dbReference type="Pfam" id="PF03230">
    <property type="entry name" value="Antirestrict"/>
    <property type="match status" value="1"/>
</dbReference>
<dbReference type="InterPro" id="IPR004914">
    <property type="entry name" value="Antirestrict"/>
</dbReference>
<proteinExistence type="inferred from homology"/>
<organism evidence="2 3">
    <name type="scientific">Yersinia similis</name>
    <dbReference type="NCBI Taxonomy" id="367190"/>
    <lineage>
        <taxon>Bacteria</taxon>
        <taxon>Pseudomonadati</taxon>
        <taxon>Pseudomonadota</taxon>
        <taxon>Gammaproteobacteria</taxon>
        <taxon>Enterobacterales</taxon>
        <taxon>Yersiniaceae</taxon>
        <taxon>Yersinia</taxon>
    </lineage>
</organism>
<dbReference type="GeneID" id="96662617"/>
<name>A0ABN4CHN5_9GAMM</name>
<gene>
    <name evidence="2" type="ORF">BF17_02875</name>
</gene>
<evidence type="ECO:0000313" key="2">
    <source>
        <dbReference type="EMBL" id="AHK18419.1"/>
    </source>
</evidence>
<dbReference type="Gene3D" id="3.30.70.3580">
    <property type="entry name" value="Antirestriction protein"/>
    <property type="match status" value="1"/>
</dbReference>
<dbReference type="RefSeq" id="WP_025381205.1">
    <property type="nucleotide sequence ID" value="NZ_CGBP01000018.1"/>
</dbReference>
<reference evidence="2 3" key="1">
    <citation type="journal article" date="2014" name="Genome Announc.">
        <title>Genome Sequence of Yersinia similis Y228T, a Member of the Yersinia pseudotuberculosis Complex.</title>
        <authorList>
            <person name="Sprague L.D."/>
            <person name="Neubauer H."/>
        </authorList>
    </citation>
    <scope>NUCLEOTIDE SEQUENCE [LARGE SCALE GENOMIC DNA]</scope>
    <source>
        <strain evidence="2 3">228</strain>
    </source>
</reference>
<dbReference type="InterPro" id="IPR042297">
    <property type="entry name" value="Antirestriction_sf"/>
</dbReference>
<protein>
    <submittedName>
        <fullName evidence="2">Antirestriction protein</fullName>
    </submittedName>
</protein>
<keyword evidence="3" id="KW-1185">Reference proteome</keyword>
<accession>A0ABN4CHN5</accession>
<dbReference type="Proteomes" id="UP000019439">
    <property type="component" value="Chromosome"/>
</dbReference>
<evidence type="ECO:0000313" key="3">
    <source>
        <dbReference type="Proteomes" id="UP000019439"/>
    </source>
</evidence>
<comment type="similarity">
    <text evidence="1">Belongs to the antirestriction protein family.</text>
</comment>
<dbReference type="EMBL" id="CP007230">
    <property type="protein sequence ID" value="AHK18419.1"/>
    <property type="molecule type" value="Genomic_DNA"/>
</dbReference>
<evidence type="ECO:0000256" key="1">
    <source>
        <dbReference type="ARBA" id="ARBA00008618"/>
    </source>
</evidence>
<sequence>MITAVNKHWETGFGGLITTIIAQGFPLDEASAYTLTFTHLCYGHARRFSQDYNGDFWCWYTQSDGGFFICPQVKKTYRIEVCSNYYRGEMSAQALGITVSLYALCILAESGHEFFIESYYRLRDFAVQHPEWAAIGGAID</sequence>